<reference evidence="1" key="1">
    <citation type="submission" date="2019-12" db="EMBL/GenBank/DDBJ databases">
        <title>Genome sequence of Babesia ovis.</title>
        <authorList>
            <person name="Yamagishi J."/>
            <person name="Sevinc F."/>
            <person name="Xuan X."/>
        </authorList>
    </citation>
    <scope>NUCLEOTIDE SEQUENCE</scope>
    <source>
        <strain evidence="1">Selcuk</strain>
    </source>
</reference>
<proteinExistence type="predicted"/>
<dbReference type="Proteomes" id="UP001057455">
    <property type="component" value="Unassembled WGS sequence"/>
</dbReference>
<comment type="caution">
    <text evidence="1">The sequence shown here is derived from an EMBL/GenBank/DDBJ whole genome shotgun (WGS) entry which is preliminary data.</text>
</comment>
<dbReference type="OrthoDB" id="364253at2759"/>
<accession>A0A9W5TCH9</accession>
<keyword evidence="2" id="KW-1185">Reference proteome</keyword>
<name>A0A9W5TCH9_BABOV</name>
<organism evidence="1 2">
    <name type="scientific">Babesia ovis</name>
    <dbReference type="NCBI Taxonomy" id="5869"/>
    <lineage>
        <taxon>Eukaryota</taxon>
        <taxon>Sar</taxon>
        <taxon>Alveolata</taxon>
        <taxon>Apicomplexa</taxon>
        <taxon>Aconoidasida</taxon>
        <taxon>Piroplasmida</taxon>
        <taxon>Babesiidae</taxon>
        <taxon>Babesia</taxon>
    </lineage>
</organism>
<protein>
    <submittedName>
        <fullName evidence="1">Uncharacterized protein</fullName>
    </submittedName>
</protein>
<evidence type="ECO:0000313" key="2">
    <source>
        <dbReference type="Proteomes" id="UP001057455"/>
    </source>
</evidence>
<dbReference type="EMBL" id="BLIY01000004">
    <property type="protein sequence ID" value="GFE53154.1"/>
    <property type="molecule type" value="Genomic_DNA"/>
</dbReference>
<gene>
    <name evidence="1" type="ORF">BaOVIS_005580</name>
</gene>
<evidence type="ECO:0000313" key="1">
    <source>
        <dbReference type="EMBL" id="GFE53154.1"/>
    </source>
</evidence>
<sequence length="1830" mass="205096">MAKEEYDLPVYFRNKVAFSFGTLQRSAEEIDIRARIQNDGNDKIYFERINFDNGPLPFNSIVFLPPAECVPLSIGETAMHRFKSRTEVVPSESDVTVFARVVLEDGGRRYVPLCLMENTDRNWLTFVYELDEDAEDTTQLVDGLLVATNMECISYMLMRHRDETEAWIVVPEEEECLYYGNSVLDTINSKPALTACKAILQMDTDDPELQTHKPSLSHLKQYAEAATCKTLFEVREANVSDDRGDRQIEHLIERIKGFLEPQIDINDFNDLKELFMDSYKHTKFIFSDKIPLEECIVPVVRKCVENIVFDPENLYYDLLSVLVRDCDVAYRLMFDMGFGKVLLGKLLDTRSSRWSEREVMLDLLIEIVSHGKCMRNFLRGDISGKGETMCDMLLLGAAGLQRFSLDNMKQRLEAIGKRVELFLVLSRVEQMYQNIQSKLNVDNETQYGHLETLMHSVNEAIDMVKVHHVGRVDQSVLSDIHEVRQYTVSYIMETRLPAVVTGLMGALLSYLENFPVAPLHIGVMLERPLWLVAQYINLIDFGDCLLSIAGVCNFVDGMGVNNVLRSVNSADSHVAYCRSQCERMAVHTFLLKMSSALFGKNSCPQIVSAMYHICTEYSCGYAVMATLLAEQSVIQALLQIVNAGIEKLKSSGLATHSPQENLELWQLLNLLCETIVKDDSGRLVYVVGKRLVAPMEAFLECFVPKGAMLMNLDLQPIYDLHQILMQLYSSSALTRASKGGRLFESVDLYLSDLLDDAGIILHPDTLKQSYSKALHMNHMSLVVDKMPNSVFLMDPTLSKTMPRSMLTDQFGTVYNRSSEAVELGGVHWSPNDNYSVRVSELGVVEDKANHYRTCQLYVAPPERLPEYVHFGIRLLRYASTMHQYVSVYSELLQHRENMKTLLRLWVHVVASISPDLDTVLNVEMGAFKSFVGYEWFFASSDAIPLVTNLAQIVYAALHHMSCDSYCHEETDEQRPVVSAPLRFINDDILTVVVLSASSVMVTRRWLFDGHLGSASRECLIWLSKLISYWYRRFQKSQGYLMNKLMGWYTSIPCMADGAALLIVSCGPVINPNCAVDISIGSDDDKALASDRRCARVAFEGQCFNIALSRKETSIGDVPNAAFWGLIRRIESLKVPIFADFMCAVSSRCYSTNPCTVVLASEIAHLLIVNNVPIMTLLTAVSDRCLEECIKGGTDSTRSGNISGKAYRLLTFVSLMAKAIVYNEKVDPSVLVNVNYWILSVFNQYTKNCKAISEGCCQALFQGYVHIFICHNKLWENHHSDVTRHPEFNNYMKLINGAIFWICQTLNGCKAKDTEPSTGEGLSRNSNKMKAVEYDDGKMEHTLCLSWETILAGFVALKYAFEMPFTALNILYTVLSGPMELIVKIINKQIDSEIIKVTPSAALWLHGIVRQLCDALLQHNLEDMASGTITSDAPLQLLILQLLHDVCASIHQTGPSQDVFICALVYGTTHAAEGDILANENKSDVSAGHTQQAEDIYSDIVGVSKSRTQRKSNASVALKSGIVGSSIFQGITDALEAFRDTVAAGLVNDGLKQVDRVALSAQVANVLLLLNAFDTLSRSIAKDAAERTPPKSLPGYIFLKAPSFSRLFRHATGDELLMNGLNPSSTRSILARVVRMTRCEDWSANTCLVSQTVPSPLADDETRELTWISRCFMYNGSRESVQMWKTVRFLATAKLVFADELMQYAPIKTKRTDRPLPNEGTRYIRSVSTRAPSKHVDAYESEKAGAAVEEEDCTFSQANIEKAVAQLNGVITSQTWLDFDNDLVTNGLNLRSVLVNPGILKDYSARATFLNALSRHVLIKELLISVGVDVR</sequence>